<evidence type="ECO:0000256" key="1">
    <source>
        <dbReference type="ARBA" id="ARBA00022553"/>
    </source>
</evidence>
<dbReference type="PRINTS" id="PR00038">
    <property type="entry name" value="HTHLUXR"/>
</dbReference>
<dbReference type="PROSITE" id="PS50110">
    <property type="entry name" value="RESPONSE_REGULATORY"/>
    <property type="match status" value="1"/>
</dbReference>
<dbReference type="EMBL" id="JACHNU010000001">
    <property type="protein sequence ID" value="MBB4660686.1"/>
    <property type="molecule type" value="Genomic_DNA"/>
</dbReference>
<dbReference type="AlphaFoldDB" id="A0A840I6Z8"/>
<comment type="caution">
    <text evidence="8">The sequence shown here is derived from an EMBL/GenBank/DDBJ whole genome shotgun (WGS) entry which is preliminary data.</text>
</comment>
<reference evidence="8 9" key="1">
    <citation type="submission" date="2020-08" db="EMBL/GenBank/DDBJ databases">
        <title>Genomic Encyclopedia of Archaeal and Bacterial Type Strains, Phase II (KMG-II): from individual species to whole genera.</title>
        <authorList>
            <person name="Goeker M."/>
        </authorList>
    </citation>
    <scope>NUCLEOTIDE SEQUENCE [LARGE SCALE GENOMIC DNA]</scope>
    <source>
        <strain evidence="8 9">DSM 23288</strain>
    </source>
</reference>
<dbReference type="Proteomes" id="UP000585272">
    <property type="component" value="Unassembled WGS sequence"/>
</dbReference>
<dbReference type="PANTHER" id="PTHR43214:SF24">
    <property type="entry name" value="TRANSCRIPTIONAL REGULATORY PROTEIN NARL-RELATED"/>
    <property type="match status" value="1"/>
</dbReference>
<organism evidence="8 9">
    <name type="scientific">Conexibacter arvalis</name>
    <dbReference type="NCBI Taxonomy" id="912552"/>
    <lineage>
        <taxon>Bacteria</taxon>
        <taxon>Bacillati</taxon>
        <taxon>Actinomycetota</taxon>
        <taxon>Thermoleophilia</taxon>
        <taxon>Solirubrobacterales</taxon>
        <taxon>Conexibacteraceae</taxon>
        <taxon>Conexibacter</taxon>
    </lineage>
</organism>
<dbReference type="Pfam" id="PF00196">
    <property type="entry name" value="GerE"/>
    <property type="match status" value="1"/>
</dbReference>
<gene>
    <name evidence="8" type="ORF">BDZ31_000259</name>
</gene>
<keyword evidence="2" id="KW-0805">Transcription regulation</keyword>
<dbReference type="PROSITE" id="PS50043">
    <property type="entry name" value="HTH_LUXR_2"/>
    <property type="match status" value="1"/>
</dbReference>
<name>A0A840I6Z8_9ACTN</name>
<dbReference type="CDD" id="cd17535">
    <property type="entry name" value="REC_NarL-like"/>
    <property type="match status" value="1"/>
</dbReference>
<dbReference type="Pfam" id="PF00072">
    <property type="entry name" value="Response_reg"/>
    <property type="match status" value="1"/>
</dbReference>
<evidence type="ECO:0000256" key="3">
    <source>
        <dbReference type="ARBA" id="ARBA00023125"/>
    </source>
</evidence>
<dbReference type="InterPro" id="IPR000792">
    <property type="entry name" value="Tscrpt_reg_LuxR_C"/>
</dbReference>
<dbReference type="InterPro" id="IPR016032">
    <property type="entry name" value="Sig_transdc_resp-reg_C-effctor"/>
</dbReference>
<keyword evidence="3 8" id="KW-0238">DNA-binding</keyword>
<dbReference type="SMART" id="SM00448">
    <property type="entry name" value="REC"/>
    <property type="match status" value="1"/>
</dbReference>
<sequence length="215" mass="23492">MRVVIGEDETLLREGLALVLSREGFEVAALASDGDQLVRAAREHRPELVVTDIRMPPTHTDEGLRAALAIRAELPRTALLVLSQHAQRRYAEQLLGEQAAGVGYLLKQRIGELDLFCADVRRVCAGGTVLDPELVGTLLGRARPDGDPLDALTDRQREVLALMAEGRSNAAIAERLVITEKAVVKHVSNVYDQLGLAPAADDHRRVLAVVRYLSR</sequence>
<feature type="domain" description="Response regulatory" evidence="7">
    <location>
        <begin position="2"/>
        <end position="122"/>
    </location>
</feature>
<dbReference type="GO" id="GO:0003677">
    <property type="term" value="F:DNA binding"/>
    <property type="evidence" value="ECO:0007669"/>
    <property type="project" value="UniProtKB-KW"/>
</dbReference>
<dbReference type="SUPFAM" id="SSF46894">
    <property type="entry name" value="C-terminal effector domain of the bipartite response regulators"/>
    <property type="match status" value="1"/>
</dbReference>
<evidence type="ECO:0000313" key="8">
    <source>
        <dbReference type="EMBL" id="MBB4660686.1"/>
    </source>
</evidence>
<feature type="modified residue" description="4-aspartylphosphate" evidence="5">
    <location>
        <position position="52"/>
    </location>
</feature>
<dbReference type="InterPro" id="IPR039420">
    <property type="entry name" value="WalR-like"/>
</dbReference>
<evidence type="ECO:0000256" key="5">
    <source>
        <dbReference type="PROSITE-ProRule" id="PRU00169"/>
    </source>
</evidence>
<dbReference type="GO" id="GO:0006355">
    <property type="term" value="P:regulation of DNA-templated transcription"/>
    <property type="evidence" value="ECO:0007669"/>
    <property type="project" value="InterPro"/>
</dbReference>
<evidence type="ECO:0000256" key="2">
    <source>
        <dbReference type="ARBA" id="ARBA00023015"/>
    </source>
</evidence>
<keyword evidence="4" id="KW-0804">Transcription</keyword>
<feature type="domain" description="HTH luxR-type" evidence="6">
    <location>
        <begin position="145"/>
        <end position="215"/>
    </location>
</feature>
<evidence type="ECO:0000259" key="6">
    <source>
        <dbReference type="PROSITE" id="PS50043"/>
    </source>
</evidence>
<dbReference type="PANTHER" id="PTHR43214">
    <property type="entry name" value="TWO-COMPONENT RESPONSE REGULATOR"/>
    <property type="match status" value="1"/>
</dbReference>
<dbReference type="GO" id="GO:0000160">
    <property type="term" value="P:phosphorelay signal transduction system"/>
    <property type="evidence" value="ECO:0007669"/>
    <property type="project" value="InterPro"/>
</dbReference>
<dbReference type="InterPro" id="IPR058245">
    <property type="entry name" value="NreC/VraR/RcsB-like_REC"/>
</dbReference>
<dbReference type="SMART" id="SM00421">
    <property type="entry name" value="HTH_LUXR"/>
    <property type="match status" value="1"/>
</dbReference>
<keyword evidence="9" id="KW-1185">Reference proteome</keyword>
<evidence type="ECO:0000259" key="7">
    <source>
        <dbReference type="PROSITE" id="PS50110"/>
    </source>
</evidence>
<dbReference type="Gene3D" id="3.40.50.2300">
    <property type="match status" value="1"/>
</dbReference>
<proteinExistence type="predicted"/>
<protein>
    <submittedName>
        <fullName evidence="8">DNA-binding NarL/FixJ family response regulator</fullName>
    </submittedName>
</protein>
<dbReference type="SUPFAM" id="SSF52172">
    <property type="entry name" value="CheY-like"/>
    <property type="match status" value="1"/>
</dbReference>
<dbReference type="InterPro" id="IPR011006">
    <property type="entry name" value="CheY-like_superfamily"/>
</dbReference>
<evidence type="ECO:0000256" key="4">
    <source>
        <dbReference type="ARBA" id="ARBA00023163"/>
    </source>
</evidence>
<dbReference type="RefSeq" id="WP_183338221.1">
    <property type="nucleotide sequence ID" value="NZ_JACHNU010000001.1"/>
</dbReference>
<dbReference type="CDD" id="cd06170">
    <property type="entry name" value="LuxR_C_like"/>
    <property type="match status" value="1"/>
</dbReference>
<evidence type="ECO:0000313" key="9">
    <source>
        <dbReference type="Proteomes" id="UP000585272"/>
    </source>
</evidence>
<keyword evidence="1 5" id="KW-0597">Phosphoprotein</keyword>
<accession>A0A840I6Z8</accession>
<dbReference type="InterPro" id="IPR001789">
    <property type="entry name" value="Sig_transdc_resp-reg_receiver"/>
</dbReference>